<proteinExistence type="predicted"/>
<feature type="chain" id="PRO_5003155989" description="Cupin type-1 domain-containing protein" evidence="2">
    <location>
        <begin position="21"/>
        <end position="438"/>
    </location>
</feature>
<dbReference type="PANTHER" id="PTHR31189">
    <property type="entry name" value="OS03G0336100 PROTEIN-RELATED"/>
    <property type="match status" value="1"/>
</dbReference>
<dbReference type="SUPFAM" id="SSF51182">
    <property type="entry name" value="RmlC-like cupins"/>
    <property type="match status" value="2"/>
</dbReference>
<gene>
    <name evidence="4" type="ORF">CHLNCDRAFT_58866</name>
</gene>
<dbReference type="InterPro" id="IPR050253">
    <property type="entry name" value="Seed_Storage-Functional"/>
</dbReference>
<keyword evidence="5" id="KW-1185">Reference proteome</keyword>
<evidence type="ECO:0000259" key="3">
    <source>
        <dbReference type="SMART" id="SM00835"/>
    </source>
</evidence>
<evidence type="ECO:0000313" key="4">
    <source>
        <dbReference type="EMBL" id="EFN52495.1"/>
    </source>
</evidence>
<feature type="signal peptide" evidence="2">
    <location>
        <begin position="1"/>
        <end position="20"/>
    </location>
</feature>
<accession>E1ZP85</accession>
<evidence type="ECO:0000256" key="2">
    <source>
        <dbReference type="SAM" id="SignalP"/>
    </source>
</evidence>
<reference evidence="4 5" key="1">
    <citation type="journal article" date="2010" name="Plant Cell">
        <title>The Chlorella variabilis NC64A genome reveals adaptation to photosymbiosis, coevolution with viruses, and cryptic sex.</title>
        <authorList>
            <person name="Blanc G."/>
            <person name="Duncan G."/>
            <person name="Agarkova I."/>
            <person name="Borodovsky M."/>
            <person name="Gurnon J."/>
            <person name="Kuo A."/>
            <person name="Lindquist E."/>
            <person name="Lucas S."/>
            <person name="Pangilinan J."/>
            <person name="Polle J."/>
            <person name="Salamov A."/>
            <person name="Terry A."/>
            <person name="Yamada T."/>
            <person name="Dunigan D.D."/>
            <person name="Grigoriev I.V."/>
            <person name="Claverie J.M."/>
            <person name="Van Etten J.L."/>
        </authorList>
    </citation>
    <scope>NUCLEOTIDE SEQUENCE [LARGE SCALE GENOMIC DNA]</scope>
    <source>
        <strain evidence="4 5">NC64A</strain>
    </source>
</reference>
<feature type="region of interest" description="Disordered" evidence="1">
    <location>
        <begin position="217"/>
        <end position="236"/>
    </location>
</feature>
<feature type="compositionally biased region" description="Gly residues" evidence="1">
    <location>
        <begin position="428"/>
        <end position="438"/>
    </location>
</feature>
<dbReference type="InParanoid" id="E1ZP85"/>
<protein>
    <recommendedName>
        <fullName evidence="3">Cupin type-1 domain-containing protein</fullName>
    </recommendedName>
</protein>
<feature type="domain" description="Cupin type-1" evidence="3">
    <location>
        <begin position="40"/>
        <end position="184"/>
    </location>
</feature>
<dbReference type="PANTHER" id="PTHR31189:SF13">
    <property type="entry name" value="CUPINCIN"/>
    <property type="match status" value="1"/>
</dbReference>
<name>E1ZP85_CHLVA</name>
<organism evidence="5">
    <name type="scientific">Chlorella variabilis</name>
    <name type="common">Green alga</name>
    <dbReference type="NCBI Taxonomy" id="554065"/>
    <lineage>
        <taxon>Eukaryota</taxon>
        <taxon>Viridiplantae</taxon>
        <taxon>Chlorophyta</taxon>
        <taxon>core chlorophytes</taxon>
        <taxon>Trebouxiophyceae</taxon>
        <taxon>Chlorellales</taxon>
        <taxon>Chlorellaceae</taxon>
        <taxon>Chlorella clade</taxon>
        <taxon>Chlorella</taxon>
    </lineage>
</organism>
<feature type="region of interest" description="Disordered" evidence="1">
    <location>
        <begin position="408"/>
        <end position="438"/>
    </location>
</feature>
<dbReference type="Pfam" id="PF00190">
    <property type="entry name" value="Cupin_1"/>
    <property type="match status" value="1"/>
</dbReference>
<dbReference type="RefSeq" id="XP_005844597.1">
    <property type="nucleotide sequence ID" value="XM_005844535.1"/>
</dbReference>
<dbReference type="Gene3D" id="2.60.120.10">
    <property type="entry name" value="Jelly Rolls"/>
    <property type="match status" value="2"/>
</dbReference>
<keyword evidence="2" id="KW-0732">Signal</keyword>
<dbReference type="AlphaFoldDB" id="E1ZP85"/>
<dbReference type="KEGG" id="cvr:CHLNCDRAFT_58866"/>
<dbReference type="InterPro" id="IPR014710">
    <property type="entry name" value="RmlC-like_jellyroll"/>
</dbReference>
<dbReference type="GeneID" id="17351815"/>
<dbReference type="InterPro" id="IPR011051">
    <property type="entry name" value="RmlC_Cupin_sf"/>
</dbReference>
<dbReference type="SMART" id="SM00835">
    <property type="entry name" value="Cupin_1"/>
    <property type="match status" value="1"/>
</dbReference>
<evidence type="ECO:0000313" key="5">
    <source>
        <dbReference type="Proteomes" id="UP000008141"/>
    </source>
</evidence>
<dbReference type="OrthoDB" id="735591at2759"/>
<dbReference type="EMBL" id="GL433856">
    <property type="protein sequence ID" value="EFN52495.1"/>
    <property type="molecule type" value="Genomic_DNA"/>
</dbReference>
<dbReference type="InterPro" id="IPR006045">
    <property type="entry name" value="Cupin_1"/>
</dbReference>
<sequence>MILRCLLVAWLLGAAAVAGAASVADNTSDDSSFTYNSYMASLSTAPQPINNAYGHFHALTDDDLLALDTADGQMLLVTLKECSAFAPHYQTNCAEIFYVKSGKVDAVMVVDGEVLQRTLSKGDVMSVPKGALHAFSNQECEESEVLIVLTSSDPDFVYPADQLMGLPQQAQISSFGVTNFSEFQSSLKVPRAHIYSLNDEVCTATCEAAAANKTGVTRPAVAGGGGKAAPAPAPAATPRRSLLRAALAAGRGLPARRLSAASGSASSARSARGSAAALGTAAAGAGRRAPGRLLAEEGGGGGGDVYNDFMASVTAAPATVDNDYAEQWQLTYDDLPGLEEANSEVTFTRFRPCSTYVPHFQPNADEFVTVLTAALGLEGGVAAVPGWQDTIDVPKATLASLNDPQCTERCHGSSTGSDAERTQVLSGTSGGGKASTGL</sequence>
<dbReference type="Proteomes" id="UP000008141">
    <property type="component" value="Unassembled WGS sequence"/>
</dbReference>
<evidence type="ECO:0000256" key="1">
    <source>
        <dbReference type="SAM" id="MobiDB-lite"/>
    </source>
</evidence>